<gene>
    <name evidence="1" type="ORF">HPB51_015178</name>
</gene>
<dbReference type="AlphaFoldDB" id="A0A9J6DPB1"/>
<sequence length="174" mass="20064">MQRVSPEAFRATFFEHARSTTYFTRQQKAAARAPPSTFHFNYTKSSSERATLLCEVDGAFPMPHLKMYRLLPDTDDDKAELVNVQLTTERKDGLYRAAMTSEVLDASLPQDEDTVFLCSYTFKEIKYHRFQRLVYTPGPKTRYSTPWHEAASWHEGFEVHSENSVGEDILPSRS</sequence>
<dbReference type="EMBL" id="JABSTU010000008">
    <property type="protein sequence ID" value="KAH8023682.1"/>
    <property type="molecule type" value="Genomic_DNA"/>
</dbReference>
<proteinExistence type="predicted"/>
<dbReference type="VEuPathDB" id="VectorBase:LOC119172206"/>
<protein>
    <submittedName>
        <fullName evidence="1">Uncharacterized protein</fullName>
    </submittedName>
</protein>
<accession>A0A9J6DPB1</accession>
<dbReference type="Proteomes" id="UP000821866">
    <property type="component" value="Chromosome 6"/>
</dbReference>
<reference evidence="1" key="1">
    <citation type="journal article" date="2020" name="Cell">
        <title>Large-Scale Comparative Analyses of Tick Genomes Elucidate Their Genetic Diversity and Vector Capacities.</title>
        <authorList>
            <consortium name="Tick Genome and Microbiome Consortium (TIGMIC)"/>
            <person name="Jia N."/>
            <person name="Wang J."/>
            <person name="Shi W."/>
            <person name="Du L."/>
            <person name="Sun Y."/>
            <person name="Zhan W."/>
            <person name="Jiang J.F."/>
            <person name="Wang Q."/>
            <person name="Zhang B."/>
            <person name="Ji P."/>
            <person name="Bell-Sakyi L."/>
            <person name="Cui X.M."/>
            <person name="Yuan T.T."/>
            <person name="Jiang B.G."/>
            <person name="Yang W.F."/>
            <person name="Lam T.T."/>
            <person name="Chang Q.C."/>
            <person name="Ding S.J."/>
            <person name="Wang X.J."/>
            <person name="Zhu J.G."/>
            <person name="Ruan X.D."/>
            <person name="Zhao L."/>
            <person name="Wei J.T."/>
            <person name="Ye R.Z."/>
            <person name="Que T.C."/>
            <person name="Du C.H."/>
            <person name="Zhou Y.H."/>
            <person name="Cheng J.X."/>
            <person name="Dai P.F."/>
            <person name="Guo W.B."/>
            <person name="Han X.H."/>
            <person name="Huang E.J."/>
            <person name="Li L.F."/>
            <person name="Wei W."/>
            <person name="Gao Y.C."/>
            <person name="Liu J.Z."/>
            <person name="Shao H.Z."/>
            <person name="Wang X."/>
            <person name="Wang C.C."/>
            <person name="Yang T.C."/>
            <person name="Huo Q.B."/>
            <person name="Li W."/>
            <person name="Chen H.Y."/>
            <person name="Chen S.E."/>
            <person name="Zhou L.G."/>
            <person name="Ni X.B."/>
            <person name="Tian J.H."/>
            <person name="Sheng Y."/>
            <person name="Liu T."/>
            <person name="Pan Y.S."/>
            <person name="Xia L.Y."/>
            <person name="Li J."/>
            <person name="Zhao F."/>
            <person name="Cao W.C."/>
        </authorList>
    </citation>
    <scope>NUCLEOTIDE SEQUENCE</scope>
    <source>
        <strain evidence="1">Rmic-2018</strain>
    </source>
</reference>
<keyword evidence="2" id="KW-1185">Reference proteome</keyword>
<reference evidence="1" key="2">
    <citation type="submission" date="2021-09" db="EMBL/GenBank/DDBJ databases">
        <authorList>
            <person name="Jia N."/>
            <person name="Wang J."/>
            <person name="Shi W."/>
            <person name="Du L."/>
            <person name="Sun Y."/>
            <person name="Zhan W."/>
            <person name="Jiang J."/>
            <person name="Wang Q."/>
            <person name="Zhang B."/>
            <person name="Ji P."/>
            <person name="Sakyi L.B."/>
            <person name="Cui X."/>
            <person name="Yuan T."/>
            <person name="Jiang B."/>
            <person name="Yang W."/>
            <person name="Lam T.T.-Y."/>
            <person name="Chang Q."/>
            <person name="Ding S."/>
            <person name="Wang X."/>
            <person name="Zhu J."/>
            <person name="Ruan X."/>
            <person name="Zhao L."/>
            <person name="Wei J."/>
            <person name="Que T."/>
            <person name="Du C."/>
            <person name="Cheng J."/>
            <person name="Dai P."/>
            <person name="Han X."/>
            <person name="Huang E."/>
            <person name="Gao Y."/>
            <person name="Liu J."/>
            <person name="Shao H."/>
            <person name="Ye R."/>
            <person name="Li L."/>
            <person name="Wei W."/>
            <person name="Wang X."/>
            <person name="Wang C."/>
            <person name="Huo Q."/>
            <person name="Li W."/>
            <person name="Guo W."/>
            <person name="Chen H."/>
            <person name="Chen S."/>
            <person name="Zhou L."/>
            <person name="Zhou L."/>
            <person name="Ni X."/>
            <person name="Tian J."/>
            <person name="Zhou Y."/>
            <person name="Sheng Y."/>
            <person name="Liu T."/>
            <person name="Pan Y."/>
            <person name="Xia L."/>
            <person name="Li J."/>
            <person name="Zhao F."/>
            <person name="Cao W."/>
        </authorList>
    </citation>
    <scope>NUCLEOTIDE SEQUENCE</scope>
    <source>
        <strain evidence="1">Rmic-2018</strain>
        <tissue evidence="1">Larvae</tissue>
    </source>
</reference>
<comment type="caution">
    <text evidence="1">The sequence shown here is derived from an EMBL/GenBank/DDBJ whole genome shotgun (WGS) entry which is preliminary data.</text>
</comment>
<evidence type="ECO:0000313" key="2">
    <source>
        <dbReference type="Proteomes" id="UP000821866"/>
    </source>
</evidence>
<organism evidence="1 2">
    <name type="scientific">Rhipicephalus microplus</name>
    <name type="common">Cattle tick</name>
    <name type="synonym">Boophilus microplus</name>
    <dbReference type="NCBI Taxonomy" id="6941"/>
    <lineage>
        <taxon>Eukaryota</taxon>
        <taxon>Metazoa</taxon>
        <taxon>Ecdysozoa</taxon>
        <taxon>Arthropoda</taxon>
        <taxon>Chelicerata</taxon>
        <taxon>Arachnida</taxon>
        <taxon>Acari</taxon>
        <taxon>Parasitiformes</taxon>
        <taxon>Ixodida</taxon>
        <taxon>Ixodoidea</taxon>
        <taxon>Ixodidae</taxon>
        <taxon>Rhipicephalinae</taxon>
        <taxon>Rhipicephalus</taxon>
        <taxon>Boophilus</taxon>
    </lineage>
</organism>
<name>A0A9J6DPB1_RHIMP</name>
<evidence type="ECO:0000313" key="1">
    <source>
        <dbReference type="EMBL" id="KAH8023682.1"/>
    </source>
</evidence>